<reference evidence="4 5" key="1">
    <citation type="journal article" date="2015" name="Genome Announc.">
        <title>Expanding the biotechnology potential of lactobacilli through comparative genomics of 213 strains and associated genera.</title>
        <authorList>
            <person name="Sun Z."/>
            <person name="Harris H.M."/>
            <person name="McCann A."/>
            <person name="Guo C."/>
            <person name="Argimon S."/>
            <person name="Zhang W."/>
            <person name="Yang X."/>
            <person name="Jeffery I.B."/>
            <person name="Cooney J.C."/>
            <person name="Kagawa T.F."/>
            <person name="Liu W."/>
            <person name="Song Y."/>
            <person name="Salvetti E."/>
            <person name="Wrobel A."/>
            <person name="Rasinkangas P."/>
            <person name="Parkhill J."/>
            <person name="Rea M.C."/>
            <person name="O'Sullivan O."/>
            <person name="Ritari J."/>
            <person name="Douillard F.P."/>
            <person name="Paul Ross R."/>
            <person name="Yang R."/>
            <person name="Briner A.E."/>
            <person name="Felis G.E."/>
            <person name="de Vos W.M."/>
            <person name="Barrangou R."/>
            <person name="Klaenhammer T.R."/>
            <person name="Caufield P.W."/>
            <person name="Cui Y."/>
            <person name="Zhang H."/>
            <person name="O'Toole P.W."/>
        </authorList>
    </citation>
    <scope>NUCLEOTIDE SEQUENCE [LARGE SCALE GENOMIC DNA]</scope>
    <source>
        <strain evidence="4 5">DSM 14340</strain>
    </source>
</reference>
<feature type="domain" description="Glucosyltransferase 3-like N-terminal" evidence="2">
    <location>
        <begin position="3"/>
        <end position="150"/>
    </location>
</feature>
<dbReference type="Pfam" id="PF26334">
    <property type="entry name" value="Gtf3_N"/>
    <property type="match status" value="1"/>
</dbReference>
<evidence type="ECO:0000313" key="5">
    <source>
        <dbReference type="Proteomes" id="UP000051264"/>
    </source>
</evidence>
<dbReference type="AlphaFoldDB" id="A0A0R1S061"/>
<keyword evidence="1" id="KW-0808">Transferase</keyword>
<evidence type="ECO:0008006" key="6">
    <source>
        <dbReference type="Google" id="ProtNLM"/>
    </source>
</evidence>
<evidence type="ECO:0000259" key="2">
    <source>
        <dbReference type="Pfam" id="PF26334"/>
    </source>
</evidence>
<evidence type="ECO:0000259" key="3">
    <source>
        <dbReference type="Pfam" id="PF26337"/>
    </source>
</evidence>
<dbReference type="Proteomes" id="UP000051264">
    <property type="component" value="Unassembled WGS sequence"/>
</dbReference>
<proteinExistence type="predicted"/>
<dbReference type="STRING" id="1423747.FC69_GL001722"/>
<gene>
    <name evidence="4" type="ORF">FC69_GL001722</name>
</gene>
<comment type="caution">
    <text evidence="4">The sequence shown here is derived from an EMBL/GenBank/DDBJ whole genome shotgun (WGS) entry which is preliminary data.</text>
</comment>
<dbReference type="RefSeq" id="WP_056950541.1">
    <property type="nucleotide sequence ID" value="NZ_AZEX01000051.1"/>
</dbReference>
<dbReference type="Gene3D" id="3.40.50.2000">
    <property type="entry name" value="Glycogen Phosphorylase B"/>
    <property type="match status" value="2"/>
</dbReference>
<dbReference type="PATRIC" id="fig|1423747.3.peg.1751"/>
<accession>A0A0R1S061</accession>
<feature type="domain" description="Glucosyltransferase 3-like C-terminal" evidence="3">
    <location>
        <begin position="171"/>
        <end position="332"/>
    </location>
</feature>
<organism evidence="4 5">
    <name type="scientific">Latilactobacillus fuchuensis DSM 14340 = JCM 11249</name>
    <dbReference type="NCBI Taxonomy" id="1423747"/>
    <lineage>
        <taxon>Bacteria</taxon>
        <taxon>Bacillati</taxon>
        <taxon>Bacillota</taxon>
        <taxon>Bacilli</taxon>
        <taxon>Lactobacillales</taxon>
        <taxon>Lactobacillaceae</taxon>
        <taxon>Latilactobacillus</taxon>
    </lineage>
</organism>
<dbReference type="InterPro" id="IPR058592">
    <property type="entry name" value="Gtf3_C"/>
</dbReference>
<dbReference type="EMBL" id="AZEX01000051">
    <property type="protein sequence ID" value="KRL59283.1"/>
    <property type="molecule type" value="Genomic_DNA"/>
</dbReference>
<dbReference type="Pfam" id="PF26337">
    <property type="entry name" value="Gtf3_C"/>
    <property type="match status" value="1"/>
</dbReference>
<evidence type="ECO:0000256" key="1">
    <source>
        <dbReference type="ARBA" id="ARBA00022679"/>
    </source>
</evidence>
<protein>
    <recommendedName>
        <fullName evidence="6">Galactofuranosyltransferase</fullName>
    </recommendedName>
</protein>
<dbReference type="InterPro" id="IPR058591">
    <property type="entry name" value="Gtf3_N"/>
</dbReference>
<evidence type="ECO:0000313" key="4">
    <source>
        <dbReference type="EMBL" id="KRL59283.1"/>
    </source>
</evidence>
<dbReference type="OrthoDB" id="9790931at2"/>
<sequence length="337" mass="38926">MEKYLLNLMENGTKFASSKAQDDIRFFLSKKCLNLYMDREVSQIEKLFFFKRNLKKKLQLLKPDDYLYLQYPFYMGRYVNKVIINEVKKKSINTVLLIHDLNSLRFGGEKEIQSEINYLNNFNVIVAHNESMVDWLKKNNCNSEIINLEIFDYYTEGPDVIEDSQNDKVMVCFAGNLIKSDFIYKLSPQDYTLNLYGSGFKKEKLNTENVIYNGSYTPNDLVNEMKGKFGLVWDGTEVNNVSGIYGKYIQYNNPHKASLYLACGIPIIIWKNAALSKFVEESGVGISIESLDELDSILSTMTVNEYQKMKENSLIISKKLRNGYYTKKAFAAAENSI</sequence>
<name>A0A0R1S061_9LACO</name>
<dbReference type="PIRSF" id="PIRSF007023">
    <property type="entry name" value="UDP-Galf_transf"/>
    <property type="match status" value="1"/>
</dbReference>